<dbReference type="AlphaFoldDB" id="A0A9P7E5E8"/>
<gene>
    <name evidence="1" type="ORF">BJ212DRAFT_510718</name>
</gene>
<dbReference type="GeneID" id="64637382"/>
<keyword evidence="2" id="KW-1185">Reference proteome</keyword>
<dbReference type="RefSeq" id="XP_041190034.1">
    <property type="nucleotide sequence ID" value="XM_041343366.1"/>
</dbReference>
<dbReference type="Proteomes" id="UP000807769">
    <property type="component" value="Unassembled WGS sequence"/>
</dbReference>
<evidence type="ECO:0000313" key="1">
    <source>
        <dbReference type="EMBL" id="KAG1811435.1"/>
    </source>
</evidence>
<protein>
    <recommendedName>
        <fullName evidence="3">F-box domain-containing protein</fullName>
    </recommendedName>
</protein>
<dbReference type="OrthoDB" id="2677149at2759"/>
<evidence type="ECO:0000313" key="2">
    <source>
        <dbReference type="Proteomes" id="UP000807769"/>
    </source>
</evidence>
<accession>A0A9P7E5E8</accession>
<dbReference type="EMBL" id="JABBWG010000029">
    <property type="protein sequence ID" value="KAG1811435.1"/>
    <property type="molecule type" value="Genomic_DNA"/>
</dbReference>
<reference evidence="1" key="1">
    <citation type="journal article" date="2020" name="New Phytol.">
        <title>Comparative genomics reveals dynamic genome evolution in host specialist ectomycorrhizal fungi.</title>
        <authorList>
            <person name="Lofgren L.A."/>
            <person name="Nguyen N.H."/>
            <person name="Vilgalys R."/>
            <person name="Ruytinx J."/>
            <person name="Liao H.L."/>
            <person name="Branco S."/>
            <person name="Kuo A."/>
            <person name="LaButti K."/>
            <person name="Lipzen A."/>
            <person name="Andreopoulos W."/>
            <person name="Pangilinan J."/>
            <person name="Riley R."/>
            <person name="Hundley H."/>
            <person name="Na H."/>
            <person name="Barry K."/>
            <person name="Grigoriev I.V."/>
            <person name="Stajich J.E."/>
            <person name="Kennedy P.G."/>
        </authorList>
    </citation>
    <scope>NUCLEOTIDE SEQUENCE</scope>
    <source>
        <strain evidence="1">MN1</strain>
    </source>
</reference>
<organism evidence="1 2">
    <name type="scientific">Suillus subaureus</name>
    <dbReference type="NCBI Taxonomy" id="48587"/>
    <lineage>
        <taxon>Eukaryota</taxon>
        <taxon>Fungi</taxon>
        <taxon>Dikarya</taxon>
        <taxon>Basidiomycota</taxon>
        <taxon>Agaricomycotina</taxon>
        <taxon>Agaricomycetes</taxon>
        <taxon>Agaricomycetidae</taxon>
        <taxon>Boletales</taxon>
        <taxon>Suillineae</taxon>
        <taxon>Suillaceae</taxon>
        <taxon>Suillus</taxon>
    </lineage>
</organism>
<evidence type="ECO:0008006" key="3">
    <source>
        <dbReference type="Google" id="ProtNLM"/>
    </source>
</evidence>
<dbReference type="Gene3D" id="1.20.1280.50">
    <property type="match status" value="1"/>
</dbReference>
<sequence>MMTLSASLDVIPGMGSAVIEHCRVTRGHVDKDIAGFNKDMAALTESSRGLRSRGITFSCISWLPPKTLSTIFTYIEEEDTLKSHTGTSRPRAAPISMIIAHVCRHWRQIALESPTLWASLNCVSANWLDIMFERSKKAILVVIYRSPGSLRKCFQQIFSQLPRIKFLQLCSYPWEVNRILDCLPSQPAPSLQTCKFSVARKSRTGVIRPISDAIFQGQAPLLRSVELTECTFRRTSCIFSRLRTLYVR</sequence>
<comment type="caution">
    <text evidence="1">The sequence shown here is derived from an EMBL/GenBank/DDBJ whole genome shotgun (WGS) entry which is preliminary data.</text>
</comment>
<proteinExistence type="predicted"/>
<name>A0A9P7E5E8_9AGAM</name>